<gene>
    <name evidence="3" type="ordered locus">Cyan7425_4389</name>
</gene>
<dbReference type="CDD" id="cd06445">
    <property type="entry name" value="ATase"/>
    <property type="match status" value="1"/>
</dbReference>
<dbReference type="InterPro" id="IPR036217">
    <property type="entry name" value="MethylDNA_cys_MeTrfase_DNAb"/>
</dbReference>
<organism evidence="3">
    <name type="scientific">Cyanothece sp. (strain PCC 7425 / ATCC 29141)</name>
    <dbReference type="NCBI Taxonomy" id="395961"/>
    <lineage>
        <taxon>Bacteria</taxon>
        <taxon>Bacillati</taxon>
        <taxon>Cyanobacteriota</taxon>
        <taxon>Cyanophyceae</taxon>
        <taxon>Gomontiellales</taxon>
        <taxon>Cyanothecaceae</taxon>
        <taxon>Cyanothece</taxon>
    </lineage>
</organism>
<keyword evidence="1" id="KW-0227">DNA damage</keyword>
<dbReference type="HOGENOM" id="CLU_000445_52_5_3"/>
<name>B8HYP5_CYAP4</name>
<dbReference type="InterPro" id="IPR036388">
    <property type="entry name" value="WH-like_DNA-bd_sf"/>
</dbReference>
<dbReference type="GO" id="GO:0008168">
    <property type="term" value="F:methyltransferase activity"/>
    <property type="evidence" value="ECO:0007669"/>
    <property type="project" value="UniProtKB-KW"/>
</dbReference>
<dbReference type="InterPro" id="IPR052520">
    <property type="entry name" value="ATL_DNA_repair"/>
</dbReference>
<dbReference type="PANTHER" id="PTHR42942:SF1">
    <property type="entry name" value="ALKYLTRANSFERASE-LIKE PROTEIN 1"/>
    <property type="match status" value="1"/>
</dbReference>
<sequence length="133" mass="15011">MAIFNPQGMAASGTNHPIPLYKQIYQMVRQIPPGQVATYGQIANLLGLYGRARQIGYALYRVDPDSDIPWHRVINAQGKISPSPSRHGSDELQRHLLEAEGVLFDRHDRIDLSAYRWQSPVSIAEEEWEGTIT</sequence>
<dbReference type="Gene3D" id="1.10.10.10">
    <property type="entry name" value="Winged helix-like DNA-binding domain superfamily/Winged helix DNA-binding domain"/>
    <property type="match status" value="1"/>
</dbReference>
<protein>
    <submittedName>
        <fullName evidence="3">Methylated-DNA-(Protein)-cysteine S-methyltransferase DNA binding</fullName>
    </submittedName>
</protein>
<dbReference type="PANTHER" id="PTHR42942">
    <property type="entry name" value="6-O-METHYLGUANINE DNA METHYLTRANSFERASE"/>
    <property type="match status" value="1"/>
</dbReference>
<evidence type="ECO:0000313" key="3">
    <source>
        <dbReference type="EMBL" id="ACL46699.1"/>
    </source>
</evidence>
<reference evidence="3" key="1">
    <citation type="submission" date="2009-01" db="EMBL/GenBank/DDBJ databases">
        <title>Complete sequence of chromosome Cyanothece sp. PCC 7425.</title>
        <authorList>
            <consortium name="US DOE Joint Genome Institute"/>
            <person name="Lucas S."/>
            <person name="Copeland A."/>
            <person name="Lapidus A."/>
            <person name="Glavina del Rio T."/>
            <person name="Dalin E."/>
            <person name="Tice H."/>
            <person name="Bruce D."/>
            <person name="Goodwin L."/>
            <person name="Pitluck S."/>
            <person name="Sims D."/>
            <person name="Meineke L."/>
            <person name="Brettin T."/>
            <person name="Detter J.C."/>
            <person name="Han C."/>
            <person name="Larimer F."/>
            <person name="Land M."/>
            <person name="Hauser L."/>
            <person name="Kyrpides N."/>
            <person name="Ovchinnikova G."/>
            <person name="Liberton M."/>
            <person name="Stoeckel J."/>
            <person name="Banerjee A."/>
            <person name="Singh A."/>
            <person name="Page L."/>
            <person name="Sato H."/>
            <person name="Zhao L."/>
            <person name="Sherman L."/>
            <person name="Pakrasi H."/>
            <person name="Richardson P."/>
        </authorList>
    </citation>
    <scope>NUCLEOTIDE SEQUENCE</scope>
    <source>
        <strain evidence="3">PCC 7425</strain>
    </source>
</reference>
<dbReference type="SUPFAM" id="SSF46767">
    <property type="entry name" value="Methylated DNA-protein cysteine methyltransferase, C-terminal domain"/>
    <property type="match status" value="1"/>
</dbReference>
<dbReference type="Pfam" id="PF01035">
    <property type="entry name" value="DNA_binding_1"/>
    <property type="match status" value="1"/>
</dbReference>
<evidence type="ECO:0000259" key="2">
    <source>
        <dbReference type="Pfam" id="PF01035"/>
    </source>
</evidence>
<evidence type="ECO:0000256" key="1">
    <source>
        <dbReference type="ARBA" id="ARBA00022763"/>
    </source>
</evidence>
<keyword evidence="3" id="KW-0808">Transferase</keyword>
<dbReference type="GO" id="GO:0032259">
    <property type="term" value="P:methylation"/>
    <property type="evidence" value="ECO:0007669"/>
    <property type="project" value="UniProtKB-KW"/>
</dbReference>
<proteinExistence type="predicted"/>
<keyword evidence="3" id="KW-0489">Methyltransferase</keyword>
<feature type="domain" description="Methylated-DNA-[protein]-cysteine S-methyltransferase DNA binding" evidence="2">
    <location>
        <begin position="20"/>
        <end position="102"/>
    </location>
</feature>
<dbReference type="EMBL" id="CP001344">
    <property type="protein sequence ID" value="ACL46699.1"/>
    <property type="molecule type" value="Genomic_DNA"/>
</dbReference>
<dbReference type="KEGG" id="cyn:Cyan7425_4389"/>
<dbReference type="AlphaFoldDB" id="B8HYP5"/>
<accession>B8HYP5</accession>
<dbReference type="eggNOG" id="COG3695">
    <property type="taxonomic scope" value="Bacteria"/>
</dbReference>
<dbReference type="STRING" id="395961.Cyan7425_4389"/>
<dbReference type="GO" id="GO:0006281">
    <property type="term" value="P:DNA repair"/>
    <property type="evidence" value="ECO:0007669"/>
    <property type="project" value="InterPro"/>
</dbReference>
<dbReference type="InterPro" id="IPR014048">
    <property type="entry name" value="MethylDNA_cys_MeTrfase_DNA-bd"/>
</dbReference>